<evidence type="ECO:0008006" key="3">
    <source>
        <dbReference type="Google" id="ProtNLM"/>
    </source>
</evidence>
<organism evidence="1 2">
    <name type="scientific">Pseudomonas fluorescens LMG 5329</name>
    <dbReference type="NCBI Taxonomy" id="1324332"/>
    <lineage>
        <taxon>Bacteria</taxon>
        <taxon>Pseudomonadati</taxon>
        <taxon>Pseudomonadota</taxon>
        <taxon>Gammaproteobacteria</taxon>
        <taxon>Pseudomonadales</taxon>
        <taxon>Pseudomonadaceae</taxon>
        <taxon>Pseudomonas</taxon>
    </lineage>
</organism>
<dbReference type="Proteomes" id="UP000030060">
    <property type="component" value="Unassembled WGS sequence"/>
</dbReference>
<comment type="caution">
    <text evidence="1">The sequence shown here is derived from an EMBL/GenBank/DDBJ whole genome shotgun (WGS) entry which is preliminary data.</text>
</comment>
<evidence type="ECO:0000313" key="2">
    <source>
        <dbReference type="Proteomes" id="UP000030060"/>
    </source>
</evidence>
<protein>
    <recommendedName>
        <fullName evidence="3">AbrB family transcriptional regulator</fullName>
    </recommendedName>
</protein>
<name>A0A0A1YXZ7_PSEFL</name>
<gene>
    <name evidence="1" type="ORF">K814_0116645</name>
</gene>
<sequence length="64" mass="7084">MNEPVPMTVQCHGTEDETGDLIVELPTTVLNAMGVTLDDLLRIELIDGETVNRYARLTRARAQS</sequence>
<reference evidence="1 2" key="1">
    <citation type="journal article" date="2013" name="Genome Announc.">
        <title>Draft Genome Sequence of Pseudomonas fluorescens LMG 5329, a White Line-Inducing Principle-Producing Bioindicator for the Mushroom Pathogen Pseudomonas tolaasii.</title>
        <authorList>
            <person name="Ghequire M.G."/>
            <person name="Rokni-Zadeh H."/>
            <person name="Zarrineh P."/>
            <person name="De Mot R."/>
        </authorList>
    </citation>
    <scope>NUCLEOTIDE SEQUENCE [LARGE SCALE GENOMIC DNA]</scope>
    <source>
        <strain evidence="1 2">LMG 5329</strain>
    </source>
</reference>
<accession>A0A0A1YXZ7</accession>
<evidence type="ECO:0000313" key="1">
    <source>
        <dbReference type="EMBL" id="KGE66803.1"/>
    </source>
</evidence>
<proteinExistence type="predicted"/>
<dbReference type="EMBL" id="ASGY01000121">
    <property type="protein sequence ID" value="KGE66803.1"/>
    <property type="molecule type" value="Genomic_DNA"/>
</dbReference>
<dbReference type="AlphaFoldDB" id="A0A0A1YXZ7"/>